<dbReference type="STRING" id="71717.A0A4Y7TY67"/>
<dbReference type="SUPFAM" id="SSF50978">
    <property type="entry name" value="WD40 repeat-like"/>
    <property type="match status" value="1"/>
</dbReference>
<feature type="repeat" description="WD" evidence="4">
    <location>
        <begin position="409"/>
        <end position="451"/>
    </location>
</feature>
<dbReference type="Pfam" id="PF23609">
    <property type="entry name" value="Beta-prop_EIPR1"/>
    <property type="match status" value="1"/>
</dbReference>
<dbReference type="InterPro" id="IPR015943">
    <property type="entry name" value="WD40/YVTN_repeat-like_dom_sf"/>
</dbReference>
<evidence type="ECO:0000256" key="1">
    <source>
        <dbReference type="ARBA" id="ARBA00022574"/>
    </source>
</evidence>
<protein>
    <recommendedName>
        <fullName evidence="3">Glutamate-rich WD repeat-containing protein 1</fullName>
    </recommendedName>
</protein>
<keyword evidence="1 4" id="KW-0853">WD repeat</keyword>
<dbReference type="InterPro" id="IPR036322">
    <property type="entry name" value="WD40_repeat_dom_sf"/>
</dbReference>
<comment type="caution">
    <text evidence="8">The sequence shown here is derived from an EMBL/GenBank/DDBJ whole genome shotgun (WGS) entry which is preliminary data.</text>
</comment>
<reference evidence="8 9" key="1">
    <citation type="journal article" date="2019" name="Nat. Ecol. Evol.">
        <title>Megaphylogeny resolves global patterns of mushroom evolution.</title>
        <authorList>
            <person name="Varga T."/>
            <person name="Krizsan K."/>
            <person name="Foldi C."/>
            <person name="Dima B."/>
            <person name="Sanchez-Garcia M."/>
            <person name="Sanchez-Ramirez S."/>
            <person name="Szollosi G.J."/>
            <person name="Szarkandi J.G."/>
            <person name="Papp V."/>
            <person name="Albert L."/>
            <person name="Andreopoulos W."/>
            <person name="Angelini C."/>
            <person name="Antonin V."/>
            <person name="Barry K.W."/>
            <person name="Bougher N.L."/>
            <person name="Buchanan P."/>
            <person name="Buyck B."/>
            <person name="Bense V."/>
            <person name="Catcheside P."/>
            <person name="Chovatia M."/>
            <person name="Cooper J."/>
            <person name="Damon W."/>
            <person name="Desjardin D."/>
            <person name="Finy P."/>
            <person name="Geml J."/>
            <person name="Haridas S."/>
            <person name="Hughes K."/>
            <person name="Justo A."/>
            <person name="Karasinski D."/>
            <person name="Kautmanova I."/>
            <person name="Kiss B."/>
            <person name="Kocsube S."/>
            <person name="Kotiranta H."/>
            <person name="LaButti K.M."/>
            <person name="Lechner B.E."/>
            <person name="Liimatainen K."/>
            <person name="Lipzen A."/>
            <person name="Lukacs Z."/>
            <person name="Mihaltcheva S."/>
            <person name="Morgado L.N."/>
            <person name="Niskanen T."/>
            <person name="Noordeloos M.E."/>
            <person name="Ohm R.A."/>
            <person name="Ortiz-Santana B."/>
            <person name="Ovrebo C."/>
            <person name="Racz N."/>
            <person name="Riley R."/>
            <person name="Savchenko A."/>
            <person name="Shiryaev A."/>
            <person name="Soop K."/>
            <person name="Spirin V."/>
            <person name="Szebenyi C."/>
            <person name="Tomsovsky M."/>
            <person name="Tulloss R.E."/>
            <person name="Uehling J."/>
            <person name="Grigoriev I.V."/>
            <person name="Vagvolgyi C."/>
            <person name="Papp T."/>
            <person name="Martin F.M."/>
            <person name="Miettinen O."/>
            <person name="Hibbett D.S."/>
            <person name="Nagy L.G."/>
        </authorList>
    </citation>
    <scope>NUCLEOTIDE SEQUENCE [LARGE SCALE GENOMIC DNA]</scope>
    <source>
        <strain evidence="8 9">FP101781</strain>
    </source>
</reference>
<feature type="repeat" description="WD" evidence="4">
    <location>
        <begin position="363"/>
        <end position="399"/>
    </location>
</feature>
<dbReference type="Proteomes" id="UP000298030">
    <property type="component" value="Unassembled WGS sequence"/>
</dbReference>
<dbReference type="OrthoDB" id="2161379at2759"/>
<dbReference type="Pfam" id="PF12265">
    <property type="entry name" value="CAF1C_H4-bd"/>
    <property type="match status" value="1"/>
</dbReference>
<feature type="domain" description="EIPR1-like beta-propeller" evidence="7">
    <location>
        <begin position="318"/>
        <end position="441"/>
    </location>
</feature>
<dbReference type="InterPro" id="IPR051972">
    <property type="entry name" value="Glutamate-rich_WD_repeat"/>
</dbReference>
<gene>
    <name evidence="8" type="ORF">FA13DRAFT_1724893</name>
</gene>
<organism evidence="8 9">
    <name type="scientific">Coprinellus micaceus</name>
    <name type="common">Glistening ink-cap mushroom</name>
    <name type="synonym">Coprinus micaceus</name>
    <dbReference type="NCBI Taxonomy" id="71717"/>
    <lineage>
        <taxon>Eukaryota</taxon>
        <taxon>Fungi</taxon>
        <taxon>Dikarya</taxon>
        <taxon>Basidiomycota</taxon>
        <taxon>Agaricomycotina</taxon>
        <taxon>Agaricomycetes</taxon>
        <taxon>Agaricomycetidae</taxon>
        <taxon>Agaricales</taxon>
        <taxon>Agaricineae</taxon>
        <taxon>Psathyrellaceae</taxon>
        <taxon>Coprinellus</taxon>
    </lineage>
</organism>
<dbReference type="InterPro" id="IPR022052">
    <property type="entry name" value="Histone-bd_RBBP4-like_N"/>
</dbReference>
<feature type="repeat" description="WD" evidence="4">
    <location>
        <begin position="317"/>
        <end position="359"/>
    </location>
</feature>
<dbReference type="EMBL" id="QPFP01000002">
    <property type="protein sequence ID" value="TEB38951.1"/>
    <property type="molecule type" value="Genomic_DNA"/>
</dbReference>
<evidence type="ECO:0000256" key="5">
    <source>
        <dbReference type="SAM" id="MobiDB-lite"/>
    </source>
</evidence>
<keyword evidence="2" id="KW-0677">Repeat</keyword>
<dbReference type="PANTHER" id="PTHR45903">
    <property type="entry name" value="GLUTAMATE-RICH WD REPEAT-CONTAINING PROTEIN 1"/>
    <property type="match status" value="1"/>
</dbReference>
<dbReference type="GO" id="GO:0005730">
    <property type="term" value="C:nucleolus"/>
    <property type="evidence" value="ECO:0007669"/>
    <property type="project" value="TreeGrafter"/>
</dbReference>
<evidence type="ECO:0000259" key="7">
    <source>
        <dbReference type="Pfam" id="PF23609"/>
    </source>
</evidence>
<dbReference type="GO" id="GO:0042254">
    <property type="term" value="P:ribosome biogenesis"/>
    <property type="evidence" value="ECO:0007669"/>
    <property type="project" value="TreeGrafter"/>
</dbReference>
<dbReference type="InterPro" id="IPR020472">
    <property type="entry name" value="WD40_PAC1"/>
</dbReference>
<evidence type="ECO:0000256" key="2">
    <source>
        <dbReference type="ARBA" id="ARBA00022737"/>
    </source>
</evidence>
<dbReference type="InterPro" id="IPR059104">
    <property type="entry name" value="Beta-prop_EIPR1-like"/>
</dbReference>
<keyword evidence="9" id="KW-1185">Reference proteome</keyword>
<feature type="compositionally biased region" description="Acidic residues" evidence="5">
    <location>
        <begin position="174"/>
        <end position="188"/>
    </location>
</feature>
<name>A0A4Y7TY67_COPMI</name>
<feature type="region of interest" description="Disordered" evidence="5">
    <location>
        <begin position="1"/>
        <end position="68"/>
    </location>
</feature>
<feature type="region of interest" description="Disordered" evidence="5">
    <location>
        <begin position="166"/>
        <end position="188"/>
    </location>
</feature>
<proteinExistence type="predicted"/>
<evidence type="ECO:0000256" key="4">
    <source>
        <dbReference type="PROSITE-ProRule" id="PRU00221"/>
    </source>
</evidence>
<dbReference type="InterPro" id="IPR001680">
    <property type="entry name" value="WD40_rpt"/>
</dbReference>
<evidence type="ECO:0000313" key="8">
    <source>
        <dbReference type="EMBL" id="TEB38951.1"/>
    </source>
</evidence>
<evidence type="ECO:0000259" key="6">
    <source>
        <dbReference type="Pfam" id="PF12265"/>
    </source>
</evidence>
<sequence length="507" mass="56027">MSKRPAEASSSTQTIDGQPFAKAGPNASKREIEGSNEMGEFEDAWEDEVEEDEDVVDNAEKDEDGMDIDEVIPAVEDREEPTPAPKPYIPGLHTLGQDEELEADESVYHMRHTMRVNWPCLSFDVLKDNLGDERRRFPATVSIVAGTQAADMNKNEVVVYKMSSLHKTQRDGDNSDSDGEDDDDDDALDEDPIIEFRSIKHFGGVNRIRAQPLPPSTGLPPVSQPYFVASWAETGKVHIWDVRPLMESMEVPGYTYDKAHASTPAFTVNSHGRAEGFAMDWAASGPSSLRLLTGDIHSKIYLTTSTPTGFNALSQPFTSHTSSVEDIQWSPSEPTVFSSCSADRTVQIWDVRSKGRKSVAAIDPAHESDVNVISWNRLSSYLLLSGGDEGGIKVWDLRNIKKSGCWHPFSWHQAPITSVEWHPTEDSIFAASGADNQVTLWDLAVEQDADEAGMDDTPEGGKDIPSQLLFQHLGQKDVKEIHWHPQIPGTVISTASDGFNVFKTFNV</sequence>
<dbReference type="AlphaFoldDB" id="A0A4Y7TY67"/>
<evidence type="ECO:0000256" key="3">
    <source>
        <dbReference type="ARBA" id="ARBA00040876"/>
    </source>
</evidence>
<dbReference type="Gene3D" id="2.130.10.10">
    <property type="entry name" value="YVTN repeat-like/Quinoprotein amine dehydrogenase"/>
    <property type="match status" value="1"/>
</dbReference>
<dbReference type="PROSITE" id="PS50082">
    <property type="entry name" value="WD_REPEATS_2"/>
    <property type="match status" value="3"/>
</dbReference>
<accession>A0A4Y7TY67</accession>
<feature type="compositionally biased region" description="Acidic residues" evidence="5">
    <location>
        <begin position="39"/>
        <end position="68"/>
    </location>
</feature>
<dbReference type="SMART" id="SM00320">
    <property type="entry name" value="WD40"/>
    <property type="match status" value="5"/>
</dbReference>
<dbReference type="PRINTS" id="PR00320">
    <property type="entry name" value="GPROTEINBRPT"/>
</dbReference>
<dbReference type="PANTHER" id="PTHR45903:SF1">
    <property type="entry name" value="GLUTAMATE-RICH WD REPEAT-CONTAINING PROTEIN 1"/>
    <property type="match status" value="1"/>
</dbReference>
<evidence type="ECO:0000313" key="9">
    <source>
        <dbReference type="Proteomes" id="UP000298030"/>
    </source>
</evidence>
<dbReference type="PROSITE" id="PS50294">
    <property type="entry name" value="WD_REPEATS_REGION"/>
    <property type="match status" value="3"/>
</dbReference>
<feature type="domain" description="Histone-binding protein RBBP4-like N-terminal" evidence="6">
    <location>
        <begin position="98"/>
        <end position="166"/>
    </location>
</feature>